<dbReference type="InterPro" id="IPR036844">
    <property type="entry name" value="Hint_dom_sf"/>
</dbReference>
<evidence type="ECO:0000313" key="3">
    <source>
        <dbReference type="EMBL" id="EDM51949.1"/>
    </source>
</evidence>
<dbReference type="CDD" id="cd00081">
    <property type="entry name" value="Hint"/>
    <property type="match status" value="1"/>
</dbReference>
<feature type="domain" description="Novel toxin 15" evidence="2">
    <location>
        <begin position="391"/>
        <end position="524"/>
    </location>
</feature>
<keyword evidence="1" id="KW-1133">Transmembrane helix</keyword>
<dbReference type="eggNOG" id="COG1372">
    <property type="taxonomic scope" value="Bacteria"/>
</dbReference>
<feature type="transmembrane region" description="Helical" evidence="1">
    <location>
        <begin position="71"/>
        <end position="91"/>
    </location>
</feature>
<name>A5Z4P9_9FIRM</name>
<accession>A5Z4P9</accession>
<evidence type="ECO:0000256" key="1">
    <source>
        <dbReference type="SAM" id="Phobius"/>
    </source>
</evidence>
<dbReference type="GO" id="GO:0016539">
    <property type="term" value="P:intein-mediated protein splicing"/>
    <property type="evidence" value="ECO:0007669"/>
    <property type="project" value="InterPro"/>
</dbReference>
<evidence type="ECO:0000259" key="2">
    <source>
        <dbReference type="Pfam" id="PF15604"/>
    </source>
</evidence>
<dbReference type="InterPro" id="IPR028949">
    <property type="entry name" value="Ntox15"/>
</dbReference>
<sequence length="545" mass="58750">MVIDELNKQVTEFITTTVKRDNSARDEINKSKKEFYSKYSYLKPDCEKNAIEKIVDKVEKAAEWCAKHWKLIATAVIVVVAVALIATGVGAGIGGTLLVGACWGAITGAVIGGVAGGLESMSQGGSFLDGFEDGAFSGAVGGAIGGAAFAGLGVAGSALGKGISCASKLGKAIKGTAAVSKVLSLGMAGFDMISLADMAIDNKNNPIADLNKKLHSSKAYNIFQTSVSALAVFTGGMTTTMSCFIAGTLVATKKGKIPIEEVKCNDWVLSAAPNTLRKSYKRVENIFNRQVDFLIHLYISGDEIVTSDNHPFYIVGKGFVAASLLCVGMQLIDANGDVHVLENIYREQCNSKVCVYNFTVEDFHTYFIGQNTILVHNAECNVAFNKKSKYDQKEYEQQLNDQQEGLNKLTLEEYKNNRETYIKNGRNPEGQKYQTAARDKEVLNRQLAYMKKGVDSNKALQLAKQDVKGLAALHGPDQIAGGRADNITGLGNSGINSSIGSQWKSRVNVLDDYVNSKISNYIKSNPTNTNGWKNLHLDVELSIGN</sequence>
<protein>
    <submittedName>
        <fullName evidence="3">Intein C-terminal splicing region</fullName>
    </submittedName>
</protein>
<dbReference type="Pfam" id="PF07591">
    <property type="entry name" value="PT-HINT"/>
    <property type="match status" value="1"/>
</dbReference>
<dbReference type="Gene3D" id="2.170.16.10">
    <property type="entry name" value="Hedgehog/Intein (Hint) domain"/>
    <property type="match status" value="1"/>
</dbReference>
<comment type="caution">
    <text evidence="3">The sequence shown here is derived from an EMBL/GenBank/DDBJ whole genome shotgun (WGS) entry which is preliminary data.</text>
</comment>
<gene>
    <name evidence="3" type="ORF">EUBVEN_00676</name>
</gene>
<dbReference type="SUPFAM" id="SSF51294">
    <property type="entry name" value="Hedgehog/intein (Hint) domain"/>
    <property type="match status" value="1"/>
</dbReference>
<keyword evidence="1" id="KW-0472">Membrane</keyword>
<dbReference type="Pfam" id="PF15604">
    <property type="entry name" value="Ntox15"/>
    <property type="match status" value="1"/>
</dbReference>
<dbReference type="Proteomes" id="UP000006000">
    <property type="component" value="Unassembled WGS sequence"/>
</dbReference>
<keyword evidence="1" id="KW-0812">Transmembrane</keyword>
<dbReference type="AlphaFoldDB" id="A5Z4P9"/>
<reference evidence="3 4" key="2">
    <citation type="submission" date="2007-04" db="EMBL/GenBank/DDBJ databases">
        <title>Draft genome sequence of Eubacterium ventriosum (ATCC 27560).</title>
        <authorList>
            <person name="Sudarsanam P."/>
            <person name="Ley R."/>
            <person name="Guruge J."/>
            <person name="Turnbaugh P.J."/>
            <person name="Mahowald M."/>
            <person name="Liep D."/>
            <person name="Gordon J."/>
        </authorList>
    </citation>
    <scope>NUCLEOTIDE SEQUENCE [LARGE SCALE GENOMIC DNA]</scope>
    <source>
        <strain evidence="3 4">ATCC 27560</strain>
    </source>
</reference>
<organism evidence="3 4">
    <name type="scientific">Eubacterium ventriosum ATCC 27560</name>
    <dbReference type="NCBI Taxonomy" id="411463"/>
    <lineage>
        <taxon>Bacteria</taxon>
        <taxon>Bacillati</taxon>
        <taxon>Bacillota</taxon>
        <taxon>Clostridia</taxon>
        <taxon>Eubacteriales</taxon>
        <taxon>Eubacteriaceae</taxon>
        <taxon>Eubacterium</taxon>
    </lineage>
</organism>
<dbReference type="OrthoDB" id="1878078at2"/>
<dbReference type="InterPro" id="IPR030934">
    <property type="entry name" value="Intein_C"/>
</dbReference>
<reference evidence="3 4" key="1">
    <citation type="submission" date="2007-03" db="EMBL/GenBank/DDBJ databases">
        <authorList>
            <person name="Fulton L."/>
            <person name="Clifton S."/>
            <person name="Fulton B."/>
            <person name="Xu J."/>
            <person name="Minx P."/>
            <person name="Pepin K.H."/>
            <person name="Johnson M."/>
            <person name="Thiruvilangam P."/>
            <person name="Bhonagiri V."/>
            <person name="Nash W.E."/>
            <person name="Mardis E.R."/>
            <person name="Wilson R.K."/>
        </authorList>
    </citation>
    <scope>NUCLEOTIDE SEQUENCE [LARGE SCALE GENOMIC DNA]</scope>
    <source>
        <strain evidence="3 4">ATCC 27560</strain>
    </source>
</reference>
<dbReference type="InterPro" id="IPR006141">
    <property type="entry name" value="Intein_N"/>
</dbReference>
<dbReference type="EMBL" id="AAVL02000029">
    <property type="protein sequence ID" value="EDM51949.1"/>
    <property type="molecule type" value="Genomic_DNA"/>
</dbReference>
<dbReference type="STRING" id="411463.EUBVEN_00676"/>
<evidence type="ECO:0000313" key="4">
    <source>
        <dbReference type="Proteomes" id="UP000006000"/>
    </source>
</evidence>
<dbReference type="PROSITE" id="PS50817">
    <property type="entry name" value="INTEIN_N_TER"/>
    <property type="match status" value="1"/>
</dbReference>
<dbReference type="PROSITE" id="PS50818">
    <property type="entry name" value="INTEIN_C_TER"/>
    <property type="match status" value="1"/>
</dbReference>
<dbReference type="HOGENOM" id="CLU_499440_0_0_9"/>
<proteinExistence type="predicted"/>
<feature type="transmembrane region" description="Helical" evidence="1">
    <location>
        <begin position="97"/>
        <end position="118"/>
    </location>
</feature>
<dbReference type="RefSeq" id="WP_005360954.1">
    <property type="nucleotide sequence ID" value="NZ_DS264271.1"/>
</dbReference>